<dbReference type="GO" id="GO:0003700">
    <property type="term" value="F:DNA-binding transcription factor activity"/>
    <property type="evidence" value="ECO:0007669"/>
    <property type="project" value="InterPro"/>
</dbReference>
<gene>
    <name evidence="6" type="ORF">Selli1_31170</name>
    <name evidence="7" type="ORF">Selli2_26970</name>
</gene>
<dbReference type="EMBL" id="BSBO01000041">
    <property type="protein sequence ID" value="GLG05943.1"/>
    <property type="molecule type" value="Genomic_DNA"/>
</dbReference>
<evidence type="ECO:0000256" key="4">
    <source>
        <dbReference type="ARBA" id="ARBA00023163"/>
    </source>
</evidence>
<dbReference type="InterPro" id="IPR005119">
    <property type="entry name" value="LysR_subst-bd"/>
</dbReference>
<evidence type="ECO:0000256" key="2">
    <source>
        <dbReference type="ARBA" id="ARBA00023015"/>
    </source>
</evidence>
<dbReference type="PROSITE" id="PS50931">
    <property type="entry name" value="HTH_LYSR"/>
    <property type="match status" value="1"/>
</dbReference>
<dbReference type="SUPFAM" id="SSF46785">
    <property type="entry name" value="Winged helix' DNA-binding domain"/>
    <property type="match status" value="1"/>
</dbReference>
<dbReference type="Gene3D" id="1.10.10.10">
    <property type="entry name" value="Winged helix-like DNA-binding domain superfamily/Winged helix DNA-binding domain"/>
    <property type="match status" value="1"/>
</dbReference>
<dbReference type="InterPro" id="IPR036388">
    <property type="entry name" value="WH-like_DNA-bd_sf"/>
</dbReference>
<keyword evidence="3" id="KW-0238">DNA-binding</keyword>
<evidence type="ECO:0000313" key="7">
    <source>
        <dbReference type="EMBL" id="GLG91270.1"/>
    </source>
</evidence>
<dbReference type="Pfam" id="PF03466">
    <property type="entry name" value="LysR_substrate"/>
    <property type="match status" value="1"/>
</dbReference>
<comment type="similarity">
    <text evidence="1">Belongs to the LysR transcriptional regulatory family.</text>
</comment>
<dbReference type="AlphaFoldDB" id="A0A9W6CGK7"/>
<keyword evidence="9" id="KW-1185">Reference proteome</keyword>
<proteinExistence type="inferred from homology"/>
<dbReference type="Proteomes" id="UP001145145">
    <property type="component" value="Unassembled WGS sequence"/>
</dbReference>
<comment type="caution">
    <text evidence="7">The sequence shown here is derived from an EMBL/GenBank/DDBJ whole genome shotgun (WGS) entry which is preliminary data.</text>
</comment>
<dbReference type="PRINTS" id="PR00039">
    <property type="entry name" value="HTHLYSR"/>
</dbReference>
<accession>A0A9W6CGK7</accession>
<dbReference type="Gene3D" id="3.40.190.10">
    <property type="entry name" value="Periplasmic binding protein-like II"/>
    <property type="match status" value="2"/>
</dbReference>
<keyword evidence="2" id="KW-0805">Transcription regulation</keyword>
<dbReference type="GO" id="GO:0000976">
    <property type="term" value="F:transcription cis-regulatory region binding"/>
    <property type="evidence" value="ECO:0007669"/>
    <property type="project" value="TreeGrafter"/>
</dbReference>
<evidence type="ECO:0000313" key="6">
    <source>
        <dbReference type="EMBL" id="GLG05943.1"/>
    </source>
</evidence>
<dbReference type="SUPFAM" id="SSF53850">
    <property type="entry name" value="Periplasmic binding protein-like II"/>
    <property type="match status" value="1"/>
</dbReference>
<dbReference type="RefSeq" id="WP_087253416.1">
    <property type="nucleotide sequence ID" value="NZ_BSBO01000041.1"/>
</dbReference>
<evidence type="ECO:0000313" key="9">
    <source>
        <dbReference type="Proteomes" id="UP001145145"/>
    </source>
</evidence>
<dbReference type="Proteomes" id="UP001145094">
    <property type="component" value="Unassembled WGS sequence"/>
</dbReference>
<reference evidence="6" key="1">
    <citation type="submission" date="2022-11" db="EMBL/GenBank/DDBJ databases">
        <title>Draft genome sequence of Sellimonas catena strain 12EGH17.</title>
        <authorList>
            <person name="Hisatomi A."/>
            <person name="Ohkuma M."/>
            <person name="Sakamoto M."/>
        </authorList>
    </citation>
    <scope>NUCLEOTIDE SEQUENCE</scope>
    <source>
        <strain evidence="6">12EGH17</strain>
    </source>
</reference>
<reference evidence="7" key="4">
    <citation type="submission" date="2022-11" db="EMBL/GenBank/DDBJ databases">
        <title>Draft genome sequence of Sellimonas catena strain 18CBH55.</title>
        <authorList>
            <person name="Atsushi H."/>
            <person name="Moriya O."/>
            <person name="Mitsuo S."/>
        </authorList>
    </citation>
    <scope>NUCLEOTIDE SEQUENCE</scope>
    <source>
        <strain evidence="7">18CBH55</strain>
    </source>
</reference>
<evidence type="ECO:0000259" key="5">
    <source>
        <dbReference type="PROSITE" id="PS50931"/>
    </source>
</evidence>
<sequence length="294" mass="33869">MLDFRIYTFLEVCKYMNFTKAAEALHITQPAVSQHIRYIEEYYQTRLFTFQGKKPVLTEAGEYLLHAFTTLSHDQVYLKEQLLSMQKKKPALIFGATLTIGEYVMPRFLIEYQTRHPDTVLTMITANTHELLDRISDGEIDFAIVEGYFDKTQYDYLTFSSEPYIAVAGTPLFEDCRPRSLSELLDQKLIVREPGSGTREILEKHLEARNLSIHDFSGVSEIGNIPALKAVVSAGLGITFLYRSAAEEELKNGILFDVTPENFSITHDFTLIWQKGSMFASRYRTIFEEWKKKL</sequence>
<dbReference type="Pfam" id="PF00126">
    <property type="entry name" value="HTH_1"/>
    <property type="match status" value="1"/>
</dbReference>
<organism evidence="7 8">
    <name type="scientific">Sellimonas catena</name>
    <dbReference type="NCBI Taxonomy" id="2994035"/>
    <lineage>
        <taxon>Bacteria</taxon>
        <taxon>Bacillati</taxon>
        <taxon>Bacillota</taxon>
        <taxon>Clostridia</taxon>
        <taxon>Lachnospirales</taxon>
        <taxon>Lachnospiraceae</taxon>
        <taxon>Sellimonas</taxon>
    </lineage>
</organism>
<protein>
    <submittedName>
        <fullName evidence="7">LysR family transcriptional regulator</fullName>
    </submittedName>
</protein>
<dbReference type="InterPro" id="IPR000847">
    <property type="entry name" value="LysR_HTH_N"/>
</dbReference>
<reference evidence="7" key="3">
    <citation type="submission" date="2022-11" db="EMBL/GenBank/DDBJ databases">
        <title>Draft genome sequence of Sellimonas catena strain 18CBH55.</title>
        <authorList>
            <person name="Hisatomi A."/>
            <person name="Ohkuma M."/>
            <person name="Sakamoto M."/>
        </authorList>
    </citation>
    <scope>NUCLEOTIDE SEQUENCE</scope>
    <source>
        <strain evidence="7">18CBH55</strain>
    </source>
</reference>
<feature type="domain" description="HTH lysR-type" evidence="5">
    <location>
        <begin position="1"/>
        <end position="58"/>
    </location>
</feature>
<dbReference type="PANTHER" id="PTHR30126">
    <property type="entry name" value="HTH-TYPE TRANSCRIPTIONAL REGULATOR"/>
    <property type="match status" value="1"/>
</dbReference>
<evidence type="ECO:0000256" key="3">
    <source>
        <dbReference type="ARBA" id="ARBA00023125"/>
    </source>
</evidence>
<reference evidence="7 9" key="5">
    <citation type="journal article" date="2023" name="Int. J. Syst. Evol. Microbiol.">
        <title>Sellimonas catena sp. nov., isolated from human faeces.</title>
        <authorList>
            <person name="Hisatomi A."/>
            <person name="Ohkuma M."/>
            <person name="Sakamoto M."/>
        </authorList>
    </citation>
    <scope>NUCLEOTIDE SEQUENCE</scope>
    <source>
        <strain evidence="6 9">12EGH17</strain>
        <strain evidence="7">18CBH55</strain>
    </source>
</reference>
<reference evidence="6" key="2">
    <citation type="submission" date="2022-11" db="EMBL/GenBank/DDBJ databases">
        <title>Draft genome sequence of Sellimonas catena strain 12EGH17.</title>
        <authorList>
            <person name="Atsushi H."/>
            <person name="Moriya O."/>
            <person name="Mitsuo S."/>
        </authorList>
    </citation>
    <scope>NUCLEOTIDE SEQUENCE</scope>
    <source>
        <strain evidence="6">12EGH17</strain>
    </source>
</reference>
<evidence type="ECO:0000256" key="1">
    <source>
        <dbReference type="ARBA" id="ARBA00009437"/>
    </source>
</evidence>
<evidence type="ECO:0000313" key="8">
    <source>
        <dbReference type="Proteomes" id="UP001145094"/>
    </source>
</evidence>
<dbReference type="PANTHER" id="PTHR30126:SF40">
    <property type="entry name" value="HTH-TYPE TRANSCRIPTIONAL REGULATOR GLTR"/>
    <property type="match status" value="1"/>
</dbReference>
<dbReference type="InterPro" id="IPR036390">
    <property type="entry name" value="WH_DNA-bd_sf"/>
</dbReference>
<keyword evidence="4" id="KW-0804">Transcription</keyword>
<name>A0A9W6CGK7_9FIRM</name>
<dbReference type="EMBL" id="BSCH01000019">
    <property type="protein sequence ID" value="GLG91270.1"/>
    <property type="molecule type" value="Genomic_DNA"/>
</dbReference>